<evidence type="ECO:0000313" key="3">
    <source>
        <dbReference type="Proteomes" id="UP001497516"/>
    </source>
</evidence>
<gene>
    <name evidence="2" type="ORF">LTRI10_LOCUS23634</name>
</gene>
<feature type="region of interest" description="Disordered" evidence="1">
    <location>
        <begin position="1"/>
        <end position="26"/>
    </location>
</feature>
<name>A0AAV2E8T8_9ROSI</name>
<dbReference type="EMBL" id="OZ034817">
    <property type="protein sequence ID" value="CAL1382305.1"/>
    <property type="molecule type" value="Genomic_DNA"/>
</dbReference>
<organism evidence="2 3">
    <name type="scientific">Linum trigynum</name>
    <dbReference type="NCBI Taxonomy" id="586398"/>
    <lineage>
        <taxon>Eukaryota</taxon>
        <taxon>Viridiplantae</taxon>
        <taxon>Streptophyta</taxon>
        <taxon>Embryophyta</taxon>
        <taxon>Tracheophyta</taxon>
        <taxon>Spermatophyta</taxon>
        <taxon>Magnoliopsida</taxon>
        <taxon>eudicotyledons</taxon>
        <taxon>Gunneridae</taxon>
        <taxon>Pentapetalae</taxon>
        <taxon>rosids</taxon>
        <taxon>fabids</taxon>
        <taxon>Malpighiales</taxon>
        <taxon>Linaceae</taxon>
        <taxon>Linum</taxon>
    </lineage>
</organism>
<dbReference type="Proteomes" id="UP001497516">
    <property type="component" value="Chromosome 4"/>
</dbReference>
<feature type="region of interest" description="Disordered" evidence="1">
    <location>
        <begin position="44"/>
        <end position="86"/>
    </location>
</feature>
<reference evidence="2 3" key="1">
    <citation type="submission" date="2024-04" db="EMBL/GenBank/DDBJ databases">
        <authorList>
            <person name="Fracassetti M."/>
        </authorList>
    </citation>
    <scope>NUCLEOTIDE SEQUENCE [LARGE SCALE GENOMIC DNA]</scope>
</reference>
<feature type="compositionally biased region" description="Basic and acidic residues" evidence="1">
    <location>
        <begin position="44"/>
        <end position="64"/>
    </location>
</feature>
<keyword evidence="3" id="KW-1185">Reference proteome</keyword>
<evidence type="ECO:0000256" key="1">
    <source>
        <dbReference type="SAM" id="MobiDB-lite"/>
    </source>
</evidence>
<proteinExistence type="predicted"/>
<accession>A0AAV2E8T8</accession>
<sequence length="86" mass="9580">MRDVNGDGERRADGDDGERKKISTALMERGKGVATEAVALEREKVDLERGDGGERERRWRRERGSGGVSFDDDGGERSGAVMERER</sequence>
<protein>
    <submittedName>
        <fullName evidence="2">Uncharacterized protein</fullName>
    </submittedName>
</protein>
<feature type="compositionally biased region" description="Basic and acidic residues" evidence="1">
    <location>
        <begin position="1"/>
        <end position="21"/>
    </location>
</feature>
<dbReference type="AlphaFoldDB" id="A0AAV2E8T8"/>
<evidence type="ECO:0000313" key="2">
    <source>
        <dbReference type="EMBL" id="CAL1382305.1"/>
    </source>
</evidence>